<keyword evidence="3" id="KW-0233">DNA recombination</keyword>
<dbReference type="SUPFAM" id="SSF56349">
    <property type="entry name" value="DNA breaking-rejoining enzymes"/>
    <property type="match status" value="1"/>
</dbReference>
<keyword evidence="6" id="KW-1185">Reference proteome</keyword>
<proteinExistence type="inferred from homology"/>
<dbReference type="GeneID" id="82813892"/>
<evidence type="ECO:0000256" key="2">
    <source>
        <dbReference type="ARBA" id="ARBA00023125"/>
    </source>
</evidence>
<dbReference type="InterPro" id="IPR011010">
    <property type="entry name" value="DNA_brk_join_enz"/>
</dbReference>
<dbReference type="Pfam" id="PF00589">
    <property type="entry name" value="Phage_integrase"/>
    <property type="match status" value="1"/>
</dbReference>
<dbReference type="RefSeq" id="WP_007783952.1">
    <property type="nucleotide sequence ID" value="NZ_BJOD01000036.1"/>
</dbReference>
<evidence type="ECO:0000259" key="4">
    <source>
        <dbReference type="PROSITE" id="PS51898"/>
    </source>
</evidence>
<name>A0ABQ0STE2_9BACL</name>
<dbReference type="Gene3D" id="1.10.443.10">
    <property type="entry name" value="Intergrase catalytic core"/>
    <property type="match status" value="1"/>
</dbReference>
<evidence type="ECO:0000256" key="1">
    <source>
        <dbReference type="ARBA" id="ARBA00008857"/>
    </source>
</evidence>
<reference evidence="5 6" key="1">
    <citation type="submission" date="2019-06" db="EMBL/GenBank/DDBJ databases">
        <title>Whole genome shotgun sequence of Brevibacillus agri NBRC 15538.</title>
        <authorList>
            <person name="Hosoyama A."/>
            <person name="Uohara A."/>
            <person name="Ohji S."/>
            <person name="Ichikawa N."/>
        </authorList>
    </citation>
    <scope>NUCLEOTIDE SEQUENCE [LARGE SCALE GENOMIC DNA]</scope>
    <source>
        <strain evidence="5 6">NBRC 15538</strain>
    </source>
</reference>
<dbReference type="InterPro" id="IPR050090">
    <property type="entry name" value="Tyrosine_recombinase_XerCD"/>
</dbReference>
<dbReference type="EMBL" id="BJOD01000036">
    <property type="protein sequence ID" value="GED27150.1"/>
    <property type="molecule type" value="Genomic_DNA"/>
</dbReference>
<evidence type="ECO:0000313" key="5">
    <source>
        <dbReference type="EMBL" id="GED27150.1"/>
    </source>
</evidence>
<protein>
    <recommendedName>
        <fullName evidence="4">Tyr recombinase domain-containing protein</fullName>
    </recommendedName>
</protein>
<evidence type="ECO:0000256" key="3">
    <source>
        <dbReference type="ARBA" id="ARBA00023172"/>
    </source>
</evidence>
<comment type="caution">
    <text evidence="5">The sequence shown here is derived from an EMBL/GenBank/DDBJ whole genome shotgun (WGS) entry which is preliminary data.</text>
</comment>
<dbReference type="CDD" id="cd01189">
    <property type="entry name" value="INT_ICEBs1_C_like"/>
    <property type="match status" value="1"/>
</dbReference>
<keyword evidence="2" id="KW-0238">DNA-binding</keyword>
<evidence type="ECO:0000313" key="6">
    <source>
        <dbReference type="Proteomes" id="UP000317180"/>
    </source>
</evidence>
<dbReference type="PROSITE" id="PS51898">
    <property type="entry name" value="TYR_RECOMBINASE"/>
    <property type="match status" value="1"/>
</dbReference>
<dbReference type="PANTHER" id="PTHR30349:SF41">
    <property type="entry name" value="INTEGRASE_RECOMBINASE PROTEIN MJ0367-RELATED"/>
    <property type="match status" value="1"/>
</dbReference>
<feature type="domain" description="Tyr recombinase" evidence="4">
    <location>
        <begin position="1"/>
        <end position="196"/>
    </location>
</feature>
<dbReference type="Proteomes" id="UP000317180">
    <property type="component" value="Unassembled WGS sequence"/>
</dbReference>
<dbReference type="PANTHER" id="PTHR30349">
    <property type="entry name" value="PHAGE INTEGRASE-RELATED"/>
    <property type="match status" value="1"/>
</dbReference>
<comment type="similarity">
    <text evidence="1">Belongs to the 'phage' integrase family.</text>
</comment>
<organism evidence="5 6">
    <name type="scientific">Brevibacillus agri</name>
    <dbReference type="NCBI Taxonomy" id="51101"/>
    <lineage>
        <taxon>Bacteria</taxon>
        <taxon>Bacillati</taxon>
        <taxon>Bacillota</taxon>
        <taxon>Bacilli</taxon>
        <taxon>Bacillales</taxon>
        <taxon>Paenibacillaceae</taxon>
        <taxon>Brevibacillus</taxon>
    </lineage>
</organism>
<sequence>MNRLFDAVKGDPIELAVLLAAFYGLRRSEVVGLKWDAIDFKNKTITIQHTVIETSVEGKLIIVEKDRTKNKSSHRSLPLVAAFEELLLRIKKQQEQDRYLYKDSYCTDYLDYIYLDKLGHRIKPGYIMQLFPIVLSRHNLRRIRYHDLRHSCASLLLANGVSMKEIQAWLGHSDFSTTANIYAHLDVSTKITSAHAMSECLQL</sequence>
<accession>A0ABQ0STE2</accession>
<dbReference type="InterPro" id="IPR013762">
    <property type="entry name" value="Integrase-like_cat_sf"/>
</dbReference>
<dbReference type="InterPro" id="IPR002104">
    <property type="entry name" value="Integrase_catalytic"/>
</dbReference>
<gene>
    <name evidence="5" type="ORF">BAG01nite_32520</name>
</gene>